<dbReference type="STRING" id="471853.Bcav_1149"/>
<keyword evidence="3" id="KW-1185">Reference proteome</keyword>
<feature type="domain" description="Glyoxalase-like" evidence="1">
    <location>
        <begin position="109"/>
        <end position="204"/>
    </location>
</feature>
<dbReference type="InterPro" id="IPR041581">
    <property type="entry name" value="Glyoxalase_6"/>
</dbReference>
<dbReference type="RefSeq" id="WP_015881649.1">
    <property type="nucleotide sequence ID" value="NC_012669.1"/>
</dbReference>
<dbReference type="Gene3D" id="3.10.180.10">
    <property type="entry name" value="2,3-Dihydroxybiphenyl 1,2-Dioxygenase, domain 1"/>
    <property type="match status" value="2"/>
</dbReference>
<dbReference type="Proteomes" id="UP000007962">
    <property type="component" value="Chromosome"/>
</dbReference>
<dbReference type="KEGG" id="bcv:Bcav_1149"/>
<gene>
    <name evidence="2" type="ordered locus">Bcav_1149</name>
</gene>
<dbReference type="eggNOG" id="COG0346">
    <property type="taxonomic scope" value="Bacteria"/>
</dbReference>
<dbReference type="InterPro" id="IPR029068">
    <property type="entry name" value="Glyas_Bleomycin-R_OHBP_Dase"/>
</dbReference>
<dbReference type="AlphaFoldDB" id="C5C105"/>
<evidence type="ECO:0000313" key="2">
    <source>
        <dbReference type="EMBL" id="ACQ79409.1"/>
    </source>
</evidence>
<evidence type="ECO:0000313" key="3">
    <source>
        <dbReference type="Proteomes" id="UP000007962"/>
    </source>
</evidence>
<protein>
    <recommendedName>
        <fullName evidence="1">Glyoxalase-like domain-containing protein</fullName>
    </recommendedName>
</protein>
<dbReference type="PANTHER" id="PTHR35908:SF1">
    <property type="entry name" value="CONSERVED PROTEIN"/>
    <property type="match status" value="1"/>
</dbReference>
<sequence>MSEPGATTAERRRDPGDWSLLSEGVCAHFRTGSFAVGAELAKAVVTLVPADAVRVAIDVRRRGVTVRLPADGAGEGDGRLEAGTAARISAVARRLHAPSDSSALQSVEVAIDASDVPAVLPMWQAALGYEANGDSLVDPRGRNATFVFRPGHEPDGRRHRVHIDLATPYDLADARRAAALAAGGRVVTAARPWVIADAEGNETCAGGANPDLVPRAPGEREGWDGDLAEAADEPAEVGWREFHETAGVADWRMLDMGATAFFRAGSLAAGARLVREVSVLPGLGDRRPELDLRPDGVTVRLITLTPTFGGPASRQDVVLAREISTIARALGLVADPTGVQSLLVAIDALDIPAVKGFWGAALGYEPRPDTDQDLLDPLGHCPVVWFQQMDEPRGQRNRIRLEVTVPAQHAAARVLGAVAAGGHVVGDEGPDRTLIADVEGNELCLAAAR</sequence>
<dbReference type="EMBL" id="CP001618">
    <property type="protein sequence ID" value="ACQ79409.1"/>
    <property type="molecule type" value="Genomic_DNA"/>
</dbReference>
<organism evidence="2 3">
    <name type="scientific">Beutenbergia cavernae (strain ATCC BAA-8 / DSM 12333 / CCUG 43141 / JCM 11478 / NBRC 16432 / NCIMB 13614 / HKI 0122)</name>
    <dbReference type="NCBI Taxonomy" id="471853"/>
    <lineage>
        <taxon>Bacteria</taxon>
        <taxon>Bacillati</taxon>
        <taxon>Actinomycetota</taxon>
        <taxon>Actinomycetes</taxon>
        <taxon>Micrococcales</taxon>
        <taxon>Beutenbergiaceae</taxon>
        <taxon>Beutenbergia</taxon>
    </lineage>
</organism>
<dbReference type="HOGENOM" id="CLU_705530_0_0_11"/>
<name>C5C105_BEUC1</name>
<accession>C5C105</accession>
<dbReference type="PANTHER" id="PTHR35908">
    <property type="entry name" value="HYPOTHETICAL FUSION PROTEIN"/>
    <property type="match status" value="1"/>
</dbReference>
<proteinExistence type="predicted"/>
<dbReference type="Pfam" id="PF18029">
    <property type="entry name" value="Glyoxalase_6"/>
    <property type="match status" value="2"/>
</dbReference>
<feature type="domain" description="Glyoxalase-like" evidence="1">
    <location>
        <begin position="344"/>
        <end position="445"/>
    </location>
</feature>
<evidence type="ECO:0000259" key="1">
    <source>
        <dbReference type="Pfam" id="PF18029"/>
    </source>
</evidence>
<reference evidence="2 3" key="1">
    <citation type="journal article" date="2009" name="Stand. Genomic Sci.">
        <title>Complete genome sequence of Beutenbergia cavernae type strain (HKI 0122).</title>
        <authorList>
            <person name="Land M."/>
            <person name="Pukall R."/>
            <person name="Abt B."/>
            <person name="Goker M."/>
            <person name="Rohde M."/>
            <person name="Glavina Del Rio T."/>
            <person name="Tice H."/>
            <person name="Copeland A."/>
            <person name="Cheng J.F."/>
            <person name="Lucas S."/>
            <person name="Chen F."/>
            <person name="Nolan M."/>
            <person name="Bruce D."/>
            <person name="Goodwin L."/>
            <person name="Pitluck S."/>
            <person name="Ivanova N."/>
            <person name="Mavromatis K."/>
            <person name="Ovchinnikova G."/>
            <person name="Pati A."/>
            <person name="Chen A."/>
            <person name="Palaniappan K."/>
            <person name="Hauser L."/>
            <person name="Chang Y.J."/>
            <person name="Jefferies C.C."/>
            <person name="Saunders E."/>
            <person name="Brettin T."/>
            <person name="Detter J.C."/>
            <person name="Han C."/>
            <person name="Chain P."/>
            <person name="Bristow J."/>
            <person name="Eisen J.A."/>
            <person name="Markowitz V."/>
            <person name="Hugenholtz P."/>
            <person name="Kyrpides N.C."/>
            <person name="Klenk H.P."/>
            <person name="Lapidus A."/>
        </authorList>
    </citation>
    <scope>NUCLEOTIDE SEQUENCE [LARGE SCALE GENOMIC DNA]</scope>
    <source>
        <strain evidence="3">ATCC BAA-8 / DSM 12333 / NBRC 16432</strain>
    </source>
</reference>